<reference evidence="3 4" key="1">
    <citation type="journal article" date="2012" name="BMC Genomics">
        <title>Comparative genomics of the white-rot fungi, Phanerochaete carnosa and P. chrysosporium, to elucidate the genetic basis of the distinct wood types they colonize.</title>
        <authorList>
            <person name="Suzuki H."/>
            <person name="MacDonald J."/>
            <person name="Syed K."/>
            <person name="Salamov A."/>
            <person name="Hori C."/>
            <person name="Aerts A."/>
            <person name="Henrissat B."/>
            <person name="Wiebenga A."/>
            <person name="vanKuyk P.A."/>
            <person name="Barry K."/>
            <person name="Lindquist E."/>
            <person name="LaButti K."/>
            <person name="Lapidus A."/>
            <person name="Lucas S."/>
            <person name="Coutinho P."/>
            <person name="Gong Y."/>
            <person name="Samejima M."/>
            <person name="Mahadevan R."/>
            <person name="Abou-Zaid M."/>
            <person name="de Vries R.P."/>
            <person name="Igarashi K."/>
            <person name="Yadav J.S."/>
            <person name="Grigoriev I.V."/>
            <person name="Master E.R."/>
        </authorList>
    </citation>
    <scope>NUCLEOTIDE SEQUENCE [LARGE SCALE GENOMIC DNA]</scope>
    <source>
        <strain evidence="3 4">HHB-10118-sp</strain>
    </source>
</reference>
<dbReference type="KEGG" id="pco:PHACADRAFT_210131"/>
<feature type="region of interest" description="Disordered" evidence="1">
    <location>
        <begin position="321"/>
        <end position="340"/>
    </location>
</feature>
<evidence type="ECO:0000313" key="4">
    <source>
        <dbReference type="Proteomes" id="UP000008370"/>
    </source>
</evidence>
<feature type="transmembrane region" description="Helical" evidence="2">
    <location>
        <begin position="53"/>
        <end position="69"/>
    </location>
</feature>
<feature type="transmembrane region" description="Helical" evidence="2">
    <location>
        <begin position="174"/>
        <end position="195"/>
    </location>
</feature>
<keyword evidence="2" id="KW-0472">Membrane</keyword>
<evidence type="ECO:0000313" key="3">
    <source>
        <dbReference type="EMBL" id="EKM54321.1"/>
    </source>
</evidence>
<feature type="transmembrane region" description="Helical" evidence="2">
    <location>
        <begin position="89"/>
        <end position="110"/>
    </location>
</feature>
<accession>K5UWC4</accession>
<protein>
    <submittedName>
        <fullName evidence="3">Uncharacterized protein</fullName>
    </submittedName>
</protein>
<keyword evidence="4" id="KW-1185">Reference proteome</keyword>
<dbReference type="EMBL" id="JH930473">
    <property type="protein sequence ID" value="EKM54321.1"/>
    <property type="molecule type" value="Genomic_DNA"/>
</dbReference>
<dbReference type="OrthoDB" id="2562239at2759"/>
<feature type="transmembrane region" description="Helical" evidence="2">
    <location>
        <begin position="215"/>
        <end position="237"/>
    </location>
</feature>
<feature type="transmembrane region" description="Helical" evidence="2">
    <location>
        <begin position="288"/>
        <end position="308"/>
    </location>
</feature>
<evidence type="ECO:0000256" key="2">
    <source>
        <dbReference type="SAM" id="Phobius"/>
    </source>
</evidence>
<feature type="transmembrane region" description="Helical" evidence="2">
    <location>
        <begin position="24"/>
        <end position="46"/>
    </location>
</feature>
<gene>
    <name evidence="3" type="ORF">PHACADRAFT_210131</name>
</gene>
<keyword evidence="2" id="KW-1133">Transmembrane helix</keyword>
<keyword evidence="2" id="KW-0812">Transmembrane</keyword>
<dbReference type="HOGENOM" id="CLU_060803_0_0_1"/>
<evidence type="ECO:0000256" key="1">
    <source>
        <dbReference type="SAM" id="MobiDB-lite"/>
    </source>
</evidence>
<feature type="compositionally biased region" description="Polar residues" evidence="1">
    <location>
        <begin position="331"/>
        <end position="340"/>
    </location>
</feature>
<name>K5UWC4_PHACS</name>
<dbReference type="InParanoid" id="K5UWC4"/>
<dbReference type="AlphaFoldDB" id="K5UWC4"/>
<dbReference type="RefSeq" id="XP_007397019.1">
    <property type="nucleotide sequence ID" value="XM_007396957.1"/>
</dbReference>
<feature type="transmembrane region" description="Helical" evidence="2">
    <location>
        <begin position="244"/>
        <end position="265"/>
    </location>
</feature>
<dbReference type="GeneID" id="18912934"/>
<proteinExistence type="predicted"/>
<sequence>MSQPSSSIVQFPAPIGGVPFSRDFAPSILFACLYGLLAFLGIYRLARSTSRNVMVFSFLAFIIERVVIWSLRAKQARTPSEDFSRSLTIYWQITFSIGFLAIHGIILNLLRCLVVHTTKGTSPTPESSPTIQTEEMGGLRAFMNKSKTSVAIPPLEYGPQEDQPRRRALYRRMFGLLALLSIAPAVIGSLMGNGYVDAVADPKAAASAVQALRPVATLTLTLTQLCIALSVWAILMIPRVKRNAVILLLALEFILAVIPIYHLVITGDWTTSLISTASGSQNTSGEKAAFYVFQALPELAPCVALLIVNMKTTFETGNFGDGIRDPKKKPTSTPAAQGAA</sequence>
<dbReference type="Proteomes" id="UP000008370">
    <property type="component" value="Unassembled WGS sequence"/>
</dbReference>
<organism evidence="3 4">
    <name type="scientific">Phanerochaete carnosa (strain HHB-10118-sp)</name>
    <name type="common">White-rot fungus</name>
    <name type="synonym">Peniophora carnosa</name>
    <dbReference type="NCBI Taxonomy" id="650164"/>
    <lineage>
        <taxon>Eukaryota</taxon>
        <taxon>Fungi</taxon>
        <taxon>Dikarya</taxon>
        <taxon>Basidiomycota</taxon>
        <taxon>Agaricomycotina</taxon>
        <taxon>Agaricomycetes</taxon>
        <taxon>Polyporales</taxon>
        <taxon>Phanerochaetaceae</taxon>
        <taxon>Phanerochaete</taxon>
    </lineage>
</organism>